<dbReference type="Pfam" id="PF05811">
    <property type="entry name" value="DUF842"/>
    <property type="match status" value="1"/>
</dbReference>
<dbReference type="PANTHER" id="PTHR21096">
    <property type="entry name" value="PROTEIN FAM136A"/>
    <property type="match status" value="1"/>
</dbReference>
<name>T2M894_HYDVU</name>
<dbReference type="PANTHER" id="PTHR21096:SF0">
    <property type="entry name" value="PROTEIN FAM136A"/>
    <property type="match status" value="1"/>
</dbReference>
<dbReference type="AlphaFoldDB" id="T2M894"/>
<protein>
    <submittedName>
        <fullName evidence="2">Protein FAM136A</fullName>
    </submittedName>
</protein>
<dbReference type="GO" id="GO:0005737">
    <property type="term" value="C:cytoplasm"/>
    <property type="evidence" value="ECO:0007669"/>
    <property type="project" value="TreeGrafter"/>
</dbReference>
<evidence type="ECO:0000256" key="1">
    <source>
        <dbReference type="ARBA" id="ARBA00009952"/>
    </source>
</evidence>
<dbReference type="OrthoDB" id="9975421at2759"/>
<comment type="similarity">
    <text evidence="1">Belongs to the FAM136 family.</text>
</comment>
<proteinExistence type="evidence at transcript level"/>
<evidence type="ECO:0000313" key="2">
    <source>
        <dbReference type="EMBL" id="CDG68192.1"/>
    </source>
</evidence>
<dbReference type="InterPro" id="IPR008560">
    <property type="entry name" value="DUF842_euk"/>
</dbReference>
<reference evidence="2" key="1">
    <citation type="journal article" date="2013" name="Genome Biol. Evol.">
        <title>Punctuated emergences of genetic and phenotypic innovations in eumetazoan, bilaterian, euteleostome, and hominidae ancestors.</title>
        <authorList>
            <person name="Wenger Y."/>
            <person name="Galliot B."/>
        </authorList>
    </citation>
    <scope>NUCLEOTIDE SEQUENCE</scope>
    <source>
        <tissue evidence="2">Whole animals</tissue>
    </source>
</reference>
<accession>T2M894</accession>
<dbReference type="EMBL" id="HAAD01001960">
    <property type="protein sequence ID" value="CDG68192.1"/>
    <property type="molecule type" value="mRNA"/>
</dbReference>
<organism evidence="2">
    <name type="scientific">Hydra vulgaris</name>
    <name type="common">Hydra</name>
    <name type="synonym">Hydra attenuata</name>
    <dbReference type="NCBI Taxonomy" id="6087"/>
    <lineage>
        <taxon>Eukaryota</taxon>
        <taxon>Metazoa</taxon>
        <taxon>Cnidaria</taxon>
        <taxon>Hydrozoa</taxon>
        <taxon>Hydroidolina</taxon>
        <taxon>Anthoathecata</taxon>
        <taxon>Aplanulata</taxon>
        <taxon>Hydridae</taxon>
        <taxon>Hydra</taxon>
    </lineage>
</organism>
<gene>
    <name evidence="2" type="primary">FAM136A</name>
</gene>
<sequence>MASEAQANVQRAVEQMLETIEKEKLRPLLREAHLGSARCCENMLLSKDQLEHCMQKTFQPAHEIQSVISNELNHLQDRLTRCAQQCQDNVQDKLSNNSDISLLQKELDICVVKCCDSHIKLIPTIMNRIYDSLKQFQPTF</sequence>